<sequence>MTASSELIYQTCLKEEVCPNDIENKVWEGGTWFTRHRERRLQYGQDNASDDSNECTEDRGGFQTNANRASYVHNEEAK</sequence>
<dbReference type="EMBL" id="ASHM01033304">
    <property type="protein sequence ID" value="PNX78000.1"/>
    <property type="molecule type" value="Genomic_DNA"/>
</dbReference>
<accession>A0A2K3JS78</accession>
<evidence type="ECO:0000313" key="2">
    <source>
        <dbReference type="EMBL" id="PNX56880.1"/>
    </source>
</evidence>
<dbReference type="EMBL" id="ASHM01075425">
    <property type="protein sequence ID" value="PNX56880.1"/>
    <property type="molecule type" value="Genomic_DNA"/>
</dbReference>
<reference evidence="2 4" key="2">
    <citation type="journal article" date="2017" name="Front. Plant Sci.">
        <title>Gene Classification and Mining of Molecular Markers Useful in Red Clover (Trifolium pratense) Breeding.</title>
        <authorList>
            <person name="Istvanek J."/>
            <person name="Dluhosova J."/>
            <person name="Dluhos P."/>
            <person name="Patkova L."/>
            <person name="Nedelnik J."/>
            <person name="Repkova J."/>
        </authorList>
    </citation>
    <scope>NUCLEOTIDE SEQUENCE [LARGE SCALE GENOMIC DNA]</scope>
    <source>
        <strain evidence="4">cv. Tatra</strain>
        <tissue evidence="2">Young leaves</tissue>
    </source>
</reference>
<reference evidence="2 4" key="1">
    <citation type="journal article" date="2014" name="Am. J. Bot.">
        <title>Genome assembly and annotation for red clover (Trifolium pratense; Fabaceae).</title>
        <authorList>
            <person name="Istvanek J."/>
            <person name="Jaros M."/>
            <person name="Krenek A."/>
            <person name="Repkova J."/>
        </authorList>
    </citation>
    <scope>NUCLEOTIDE SEQUENCE [LARGE SCALE GENOMIC DNA]</scope>
    <source>
        <strain evidence="4">cv. Tatra</strain>
        <tissue evidence="2">Young leaves</tissue>
    </source>
</reference>
<comment type="caution">
    <text evidence="2">The sequence shown here is derived from an EMBL/GenBank/DDBJ whole genome shotgun (WGS) entry which is preliminary data.</text>
</comment>
<evidence type="ECO:0000313" key="4">
    <source>
        <dbReference type="Proteomes" id="UP000236291"/>
    </source>
</evidence>
<protein>
    <submittedName>
        <fullName evidence="2">Uncharacterized protein</fullName>
    </submittedName>
</protein>
<evidence type="ECO:0000256" key="1">
    <source>
        <dbReference type="SAM" id="MobiDB-lite"/>
    </source>
</evidence>
<proteinExistence type="predicted"/>
<feature type="region of interest" description="Disordered" evidence="1">
    <location>
        <begin position="44"/>
        <end position="78"/>
    </location>
</feature>
<organism evidence="2 4">
    <name type="scientific">Trifolium pratense</name>
    <name type="common">Red clover</name>
    <dbReference type="NCBI Taxonomy" id="57577"/>
    <lineage>
        <taxon>Eukaryota</taxon>
        <taxon>Viridiplantae</taxon>
        <taxon>Streptophyta</taxon>
        <taxon>Embryophyta</taxon>
        <taxon>Tracheophyta</taxon>
        <taxon>Spermatophyta</taxon>
        <taxon>Magnoliopsida</taxon>
        <taxon>eudicotyledons</taxon>
        <taxon>Gunneridae</taxon>
        <taxon>Pentapetalae</taxon>
        <taxon>rosids</taxon>
        <taxon>fabids</taxon>
        <taxon>Fabales</taxon>
        <taxon>Fabaceae</taxon>
        <taxon>Papilionoideae</taxon>
        <taxon>50 kb inversion clade</taxon>
        <taxon>NPAAA clade</taxon>
        <taxon>Hologalegina</taxon>
        <taxon>IRL clade</taxon>
        <taxon>Trifolieae</taxon>
        <taxon>Trifolium</taxon>
    </lineage>
</organism>
<evidence type="ECO:0000313" key="3">
    <source>
        <dbReference type="EMBL" id="PNX78000.1"/>
    </source>
</evidence>
<dbReference type="AlphaFoldDB" id="A0A2K3JS78"/>
<gene>
    <name evidence="3" type="ORF">L195_g033973</name>
    <name evidence="2" type="ORF">L195_g050109</name>
</gene>
<name>A0A2K3JS78_TRIPR</name>
<dbReference type="Proteomes" id="UP000236291">
    <property type="component" value="Unassembled WGS sequence"/>
</dbReference>